<dbReference type="SUPFAM" id="SSF54001">
    <property type="entry name" value="Cysteine proteinases"/>
    <property type="match status" value="1"/>
</dbReference>
<dbReference type="AlphaFoldDB" id="A0A5C8PB38"/>
<dbReference type="InterPro" id="IPR002931">
    <property type="entry name" value="Transglutaminase-like"/>
</dbReference>
<dbReference type="Pfam" id="PF09899">
    <property type="entry name" value="DUF2126"/>
    <property type="match status" value="1"/>
</dbReference>
<comment type="caution">
    <text evidence="3">The sequence shown here is derived from an EMBL/GenBank/DDBJ whole genome shotgun (WGS) entry which is preliminary data.</text>
</comment>
<proteinExistence type="predicted"/>
<feature type="region of interest" description="Disordered" evidence="1">
    <location>
        <begin position="1082"/>
        <end position="1107"/>
    </location>
</feature>
<gene>
    <name evidence="3" type="ORF">FHP25_32255</name>
</gene>
<evidence type="ECO:0000256" key="1">
    <source>
        <dbReference type="SAM" id="MobiDB-lite"/>
    </source>
</evidence>
<dbReference type="InterPro" id="IPR038765">
    <property type="entry name" value="Papain-like_cys_pep_sf"/>
</dbReference>
<dbReference type="Gene3D" id="3.10.620.30">
    <property type="match status" value="1"/>
</dbReference>
<reference evidence="3 4" key="1">
    <citation type="submission" date="2019-06" db="EMBL/GenBank/DDBJ databases">
        <title>New taxonomy in bacterial strain CC-CFT640, isolated from vineyard.</title>
        <authorList>
            <person name="Lin S.-Y."/>
            <person name="Tsai C.-F."/>
            <person name="Young C.-C."/>
        </authorList>
    </citation>
    <scope>NUCLEOTIDE SEQUENCE [LARGE SCALE GENOMIC DNA]</scope>
    <source>
        <strain evidence="3 4">CC-CFT640</strain>
    </source>
</reference>
<dbReference type="PANTHER" id="PTHR33490:SF1">
    <property type="entry name" value="SLL1233 PROTEIN"/>
    <property type="match status" value="1"/>
</dbReference>
<sequence length="1107" mass="124274">MSIHVALHHRTTYAYDRLVTLGPQIVRLRPAPHCRTPVLSYALNVEPAGHFINWQQDPQGNYLARLVFPEPAQRFEVTVDLVADMAVINPFDFFLDPEAESFPFQYDPALSEDLAPFRKTTAPGPLLAGWLRRIERRTPRRTVDFLVDLNRRLQQDIGYVIRMEPGVQSFEETLARRKGSCRDTGWLLVNILRHLGFATRFVSGYLVQLKADEKPLDGPEGPAQDFTDLHAWCEVYLPGAGWIGLDPTSGLMAGEGHIPLAATAEPQGAAPVEGLVGTAKVDFSFAMSVARIRETPRTTKPYADETWQRIVALGDTIDRDLASDRMDLTMGGEPTFVSVDDMDGPEWNTEALGANKRRIAGNLFRALARRFGNGSLLHYGQGKWYPGEQLPRWALTCLWRKDGEAIWRNPRLIAHEEKPNGATPELAGRFAQVLAERLQIDPGFALPAFEDTWYYLWRERRLPVNVDPAESNLKDPLERARLARVFEQGLESVVGHVLPIQRDHGRGRRWRSGPWFVRPQRLYLIPGDSPVGYRLPLDSLPWAAPEDQAYFYDPDPLMARVPLPPLDTLRQAAVTRLQSPAAEPGEARGRDAAPVNGMPAKGQSAAWIARTAMVFEPRQGHLHVFMPPTEDAEDYLHLITAVEDTAEELGCPVFVEGYEPPFDPRLSQFSVTPDPGVIEVNIHPSASWREVVDKTEVVYDEARQVRLGAQKFMLDGRHTGTGGGNHVTLGGATPAGSPLLRRPDVLKSLLGYWHNHPSLSYLFSGLFIGPTSQHPRVDEARNDALFELEIAFRQIESGKDAPPWLVDRLFRNLLVDVTGNTHRAEFCIDKLYTPDSAAGRRGLLELRAFEMPPHPRMSVAQLLLLRGLLASFWRQPYDRKLTRWGTRLHDDFMLPHFVWQDFNEVIDDLRRAGYDVEAGWFLPHLEFRFPEIGVIAQRGIELELRHALEPWHVLGEEAATGGTARFVDSSLERLQVKVRGLNDTRHAVACGGYAVPLRATGVPGEYVAGVRYRAWQPPSALHPTIGVHAPLIFDLYDSWTGRSIGGCTYHVAHPGGRNYDRFPVNANEAEARRRVRFAPIGHTQGPMAAPRPLDNPDHPLTLDLRRA</sequence>
<dbReference type="Proteomes" id="UP000321638">
    <property type="component" value="Unassembled WGS sequence"/>
</dbReference>
<protein>
    <submittedName>
        <fullName evidence="3">Transglutaminase family protein</fullName>
    </submittedName>
</protein>
<feature type="domain" description="Transglutaminase-like" evidence="2">
    <location>
        <begin position="173"/>
        <end position="249"/>
    </location>
</feature>
<dbReference type="OrthoDB" id="9804023at2"/>
<dbReference type="InterPro" id="IPR013589">
    <property type="entry name" value="Bac_transglu_N"/>
</dbReference>
<dbReference type="Pfam" id="PF08379">
    <property type="entry name" value="Bact_transglu_N"/>
    <property type="match status" value="1"/>
</dbReference>
<dbReference type="InterPro" id="IPR018667">
    <property type="entry name" value="DUF2126"/>
</dbReference>
<dbReference type="RefSeq" id="WP_147851128.1">
    <property type="nucleotide sequence ID" value="NZ_VDUZ01000051.1"/>
</dbReference>
<accession>A0A5C8PB38</accession>
<dbReference type="Pfam" id="PF01841">
    <property type="entry name" value="Transglut_core"/>
    <property type="match status" value="1"/>
</dbReference>
<dbReference type="EMBL" id="VDUZ01000051">
    <property type="protein sequence ID" value="TXL70903.1"/>
    <property type="molecule type" value="Genomic_DNA"/>
</dbReference>
<dbReference type="PANTHER" id="PTHR33490">
    <property type="entry name" value="BLR5614 PROTEIN-RELATED"/>
    <property type="match status" value="1"/>
</dbReference>
<evidence type="ECO:0000259" key="2">
    <source>
        <dbReference type="SMART" id="SM00460"/>
    </source>
</evidence>
<organism evidence="3 4">
    <name type="scientific">Vineibacter terrae</name>
    <dbReference type="NCBI Taxonomy" id="2586908"/>
    <lineage>
        <taxon>Bacteria</taxon>
        <taxon>Pseudomonadati</taxon>
        <taxon>Pseudomonadota</taxon>
        <taxon>Alphaproteobacteria</taxon>
        <taxon>Hyphomicrobiales</taxon>
        <taxon>Vineibacter</taxon>
    </lineage>
</organism>
<name>A0A5C8PB38_9HYPH</name>
<evidence type="ECO:0000313" key="3">
    <source>
        <dbReference type="EMBL" id="TXL70903.1"/>
    </source>
</evidence>
<feature type="region of interest" description="Disordered" evidence="1">
    <location>
        <begin position="578"/>
        <end position="599"/>
    </location>
</feature>
<dbReference type="SMART" id="SM00460">
    <property type="entry name" value="TGc"/>
    <property type="match status" value="1"/>
</dbReference>
<keyword evidence="4" id="KW-1185">Reference proteome</keyword>
<evidence type="ECO:0000313" key="4">
    <source>
        <dbReference type="Proteomes" id="UP000321638"/>
    </source>
</evidence>